<feature type="region of interest" description="Disordered" evidence="1">
    <location>
        <begin position="159"/>
        <end position="183"/>
    </location>
</feature>
<feature type="compositionally biased region" description="Polar residues" evidence="1">
    <location>
        <begin position="53"/>
        <end position="62"/>
    </location>
</feature>
<protein>
    <submittedName>
        <fullName evidence="2">Uncharacterized protein</fullName>
    </submittedName>
</protein>
<name>A0A7S2NTH0_9EUKA</name>
<evidence type="ECO:0000313" key="2">
    <source>
        <dbReference type="EMBL" id="CAD9557349.1"/>
    </source>
</evidence>
<feature type="region of interest" description="Disordered" evidence="1">
    <location>
        <begin position="17"/>
        <end position="98"/>
    </location>
</feature>
<reference evidence="2" key="1">
    <citation type="submission" date="2021-01" db="EMBL/GenBank/DDBJ databases">
        <authorList>
            <person name="Corre E."/>
            <person name="Pelletier E."/>
            <person name="Niang G."/>
            <person name="Scheremetjew M."/>
            <person name="Finn R."/>
            <person name="Kale V."/>
            <person name="Holt S."/>
            <person name="Cochrane G."/>
            <person name="Meng A."/>
            <person name="Brown T."/>
            <person name="Cohen L."/>
        </authorList>
    </citation>
    <scope>NUCLEOTIDE SEQUENCE</scope>
    <source>
        <strain evidence="2">UTEX LB 985</strain>
    </source>
</reference>
<sequence length="183" mass="18793">MLGAELKAYDQKVAAGEVAAPPPLPPQQPRPPSLAGLHISAQQPKVAGGRALMSQSLPSSGHVSMLGRPPKPRVRPANTPQQSLPLLELPEPSPLSSSLLSSSLLDAPLVGLQEDEAEDDVGGTSMLDMPAIGRHAAQMPCAASAPATMLWGPVGHRSMGAAQAMGGRKPSQTLLDALSAARD</sequence>
<proteinExistence type="predicted"/>
<feature type="compositionally biased region" description="Low complexity" evidence="1">
    <location>
        <begin position="83"/>
        <end position="98"/>
    </location>
</feature>
<evidence type="ECO:0000256" key="1">
    <source>
        <dbReference type="SAM" id="MobiDB-lite"/>
    </source>
</evidence>
<dbReference type="EMBL" id="HBGU01087406">
    <property type="protein sequence ID" value="CAD9557349.1"/>
    <property type="molecule type" value="Transcribed_RNA"/>
</dbReference>
<feature type="compositionally biased region" description="Pro residues" evidence="1">
    <location>
        <begin position="20"/>
        <end position="32"/>
    </location>
</feature>
<accession>A0A7S2NTH0</accession>
<organism evidence="2">
    <name type="scientific">Haptolina brevifila</name>
    <dbReference type="NCBI Taxonomy" id="156173"/>
    <lineage>
        <taxon>Eukaryota</taxon>
        <taxon>Haptista</taxon>
        <taxon>Haptophyta</taxon>
        <taxon>Prymnesiophyceae</taxon>
        <taxon>Prymnesiales</taxon>
        <taxon>Prymnesiaceae</taxon>
        <taxon>Haptolina</taxon>
    </lineage>
</organism>
<gene>
    <name evidence="2" type="ORF">CBRE1094_LOCUS47748</name>
</gene>
<dbReference type="AlphaFoldDB" id="A0A7S2NTH0"/>